<dbReference type="OrthoDB" id="9812260at2"/>
<proteinExistence type="predicted"/>
<dbReference type="RefSeq" id="WP_160726343.1">
    <property type="nucleotide sequence ID" value="NZ_WTYC01000001.1"/>
</dbReference>
<dbReference type="InterPro" id="IPR029787">
    <property type="entry name" value="Nucleotide_cyclase"/>
</dbReference>
<evidence type="ECO:0000313" key="7">
    <source>
        <dbReference type="Proteomes" id="UP000448199"/>
    </source>
</evidence>
<protein>
    <recommendedName>
        <fullName evidence="1">diguanylate cyclase</fullName>
        <ecNumber evidence="1">2.7.7.65</ecNumber>
    </recommendedName>
</protein>
<evidence type="ECO:0000259" key="5">
    <source>
        <dbReference type="PROSITE" id="PS50887"/>
    </source>
</evidence>
<dbReference type="EMBL" id="WTYC01000001">
    <property type="protein sequence ID" value="MXO46704.1"/>
    <property type="molecule type" value="Genomic_DNA"/>
</dbReference>
<feature type="transmembrane region" description="Helical" evidence="4">
    <location>
        <begin position="102"/>
        <end position="123"/>
    </location>
</feature>
<feature type="transmembrane region" description="Helical" evidence="4">
    <location>
        <begin position="61"/>
        <end position="81"/>
    </location>
</feature>
<dbReference type="GO" id="GO:1902201">
    <property type="term" value="P:negative regulation of bacterial-type flagellum-dependent cell motility"/>
    <property type="evidence" value="ECO:0007669"/>
    <property type="project" value="TreeGrafter"/>
</dbReference>
<keyword evidence="7" id="KW-1185">Reference proteome</keyword>
<feature type="transmembrane region" description="Helical" evidence="4">
    <location>
        <begin position="129"/>
        <end position="149"/>
    </location>
</feature>
<dbReference type="PROSITE" id="PS50887">
    <property type="entry name" value="GGDEF"/>
    <property type="match status" value="1"/>
</dbReference>
<feature type="domain" description="GGDEF" evidence="5">
    <location>
        <begin position="241"/>
        <end position="370"/>
    </location>
</feature>
<dbReference type="SMART" id="SM00267">
    <property type="entry name" value="GGDEF"/>
    <property type="match status" value="1"/>
</dbReference>
<gene>
    <name evidence="6" type="ORF">GRI69_00295</name>
</gene>
<dbReference type="PANTHER" id="PTHR45138:SF9">
    <property type="entry name" value="DIGUANYLATE CYCLASE DGCM-RELATED"/>
    <property type="match status" value="1"/>
</dbReference>
<dbReference type="GO" id="GO:0052621">
    <property type="term" value="F:diguanylate cyclase activity"/>
    <property type="evidence" value="ECO:0007669"/>
    <property type="project" value="UniProtKB-EC"/>
</dbReference>
<sequence>MTKVSDFLRDIAIPDLAHDVRVDYMVAAASQVQKQARWLFVALLMTTPVAVLVTPESAGWFVRWALPAAMALYCLSGIFSLRKDNQFETKPWRAERFIVQSSISSLIGALISTTWAISSWLGAEGTERLHFPVILVMGALATAYCVASIRAAAAMHLLIDIVPIAALLFFTGSTLDMAAAVSLTLAGIFQWRMINVHHQHVVELLLLKRKSQTLALTDPLTGLLNRRALLDFAEALGSDGGKSRLLLIDIDRFKAVNDSHGHDVGDSVLQEVARIIDVHAGNNVSSARLGGEEFALLGTPEALPADKAAQLLSEIRNTAMPHGGQVTVSIGVAEGTLEDDRAWRTLYKQADDALYEAKRLGRDRQYHSDDLEIAAHPQRRADDPPAAPIPRQNVA</sequence>
<feature type="region of interest" description="Disordered" evidence="3">
    <location>
        <begin position="366"/>
        <end position="395"/>
    </location>
</feature>
<evidence type="ECO:0000313" key="6">
    <source>
        <dbReference type="EMBL" id="MXO46704.1"/>
    </source>
</evidence>
<evidence type="ECO:0000256" key="1">
    <source>
        <dbReference type="ARBA" id="ARBA00012528"/>
    </source>
</evidence>
<dbReference type="EC" id="2.7.7.65" evidence="1"/>
<keyword evidence="4" id="KW-0812">Transmembrane</keyword>
<dbReference type="CDD" id="cd01949">
    <property type="entry name" value="GGDEF"/>
    <property type="match status" value="1"/>
</dbReference>
<keyword evidence="4" id="KW-0472">Membrane</keyword>
<feature type="transmembrane region" description="Helical" evidence="4">
    <location>
        <begin position="38"/>
        <end position="55"/>
    </location>
</feature>
<dbReference type="Proteomes" id="UP000448199">
    <property type="component" value="Unassembled WGS sequence"/>
</dbReference>
<dbReference type="Gene3D" id="3.30.70.270">
    <property type="match status" value="1"/>
</dbReference>
<comment type="caution">
    <text evidence="6">The sequence shown here is derived from an EMBL/GenBank/DDBJ whole genome shotgun (WGS) entry which is preliminary data.</text>
</comment>
<reference evidence="6 7" key="1">
    <citation type="submission" date="2019-12" db="EMBL/GenBank/DDBJ databases">
        <title>Genomic-based taxomic classification of the family Erythrobacteraceae.</title>
        <authorList>
            <person name="Xu L."/>
        </authorList>
    </citation>
    <scope>NUCLEOTIDE SEQUENCE [LARGE SCALE GENOMIC DNA]</scope>
    <source>
        <strain evidence="6 7">DSM 17792</strain>
    </source>
</reference>
<evidence type="ECO:0000256" key="2">
    <source>
        <dbReference type="ARBA" id="ARBA00034247"/>
    </source>
</evidence>
<feature type="transmembrane region" description="Helical" evidence="4">
    <location>
        <begin position="161"/>
        <end position="189"/>
    </location>
</feature>
<dbReference type="Pfam" id="PF00990">
    <property type="entry name" value="GGDEF"/>
    <property type="match status" value="1"/>
</dbReference>
<organism evidence="6 7">
    <name type="scientific">Qipengyuania vulgaris</name>
    <dbReference type="NCBI Taxonomy" id="291985"/>
    <lineage>
        <taxon>Bacteria</taxon>
        <taxon>Pseudomonadati</taxon>
        <taxon>Pseudomonadota</taxon>
        <taxon>Alphaproteobacteria</taxon>
        <taxon>Sphingomonadales</taxon>
        <taxon>Erythrobacteraceae</taxon>
        <taxon>Qipengyuania</taxon>
    </lineage>
</organism>
<evidence type="ECO:0000256" key="3">
    <source>
        <dbReference type="SAM" id="MobiDB-lite"/>
    </source>
</evidence>
<keyword evidence="4" id="KW-1133">Transmembrane helix</keyword>
<dbReference type="SUPFAM" id="SSF55073">
    <property type="entry name" value="Nucleotide cyclase"/>
    <property type="match status" value="1"/>
</dbReference>
<comment type="catalytic activity">
    <reaction evidence="2">
        <text>2 GTP = 3',3'-c-di-GMP + 2 diphosphate</text>
        <dbReference type="Rhea" id="RHEA:24898"/>
        <dbReference type="ChEBI" id="CHEBI:33019"/>
        <dbReference type="ChEBI" id="CHEBI:37565"/>
        <dbReference type="ChEBI" id="CHEBI:58805"/>
        <dbReference type="EC" id="2.7.7.65"/>
    </reaction>
</comment>
<dbReference type="InterPro" id="IPR000160">
    <property type="entry name" value="GGDEF_dom"/>
</dbReference>
<accession>A0A844XMP0</accession>
<name>A0A844XMP0_9SPHN</name>
<dbReference type="AlphaFoldDB" id="A0A844XMP0"/>
<dbReference type="NCBIfam" id="TIGR00254">
    <property type="entry name" value="GGDEF"/>
    <property type="match status" value="1"/>
</dbReference>
<dbReference type="PANTHER" id="PTHR45138">
    <property type="entry name" value="REGULATORY COMPONENTS OF SENSORY TRANSDUCTION SYSTEM"/>
    <property type="match status" value="1"/>
</dbReference>
<dbReference type="InterPro" id="IPR043128">
    <property type="entry name" value="Rev_trsase/Diguanyl_cyclase"/>
</dbReference>
<evidence type="ECO:0000256" key="4">
    <source>
        <dbReference type="SAM" id="Phobius"/>
    </source>
</evidence>
<dbReference type="InterPro" id="IPR050469">
    <property type="entry name" value="Diguanylate_Cyclase"/>
</dbReference>
<dbReference type="GO" id="GO:0005886">
    <property type="term" value="C:plasma membrane"/>
    <property type="evidence" value="ECO:0007669"/>
    <property type="project" value="TreeGrafter"/>
</dbReference>
<dbReference type="GO" id="GO:0043709">
    <property type="term" value="P:cell adhesion involved in single-species biofilm formation"/>
    <property type="evidence" value="ECO:0007669"/>
    <property type="project" value="TreeGrafter"/>
</dbReference>